<dbReference type="InterPro" id="IPR007494">
    <property type="entry name" value="Glutaredoxin2_C"/>
</dbReference>
<dbReference type="Gene3D" id="1.20.1050.10">
    <property type="match status" value="1"/>
</dbReference>
<dbReference type="Pfam" id="PF13417">
    <property type="entry name" value="GST_N_3"/>
    <property type="match status" value="1"/>
</dbReference>
<accession>A0AA43FYK8</accession>
<dbReference type="EMBL" id="JAKMYX010000040">
    <property type="protein sequence ID" value="MDH5921786.1"/>
    <property type="molecule type" value="Genomic_DNA"/>
</dbReference>
<evidence type="ECO:0000313" key="3">
    <source>
        <dbReference type="Proteomes" id="UP001159663"/>
    </source>
</evidence>
<dbReference type="PROSITE" id="PS50404">
    <property type="entry name" value="GST_NTER"/>
    <property type="match status" value="1"/>
</dbReference>
<feature type="domain" description="GST N-terminal" evidence="1">
    <location>
        <begin position="1"/>
        <end position="83"/>
    </location>
</feature>
<reference evidence="2" key="1">
    <citation type="submission" date="2022-01" db="EMBL/GenBank/DDBJ databases">
        <title>Vibrio aestuarianus Clade A and Clade B isolates are associated with Pacific oyster (Crassostrea gigas) disease outbreaks across Ireland.</title>
        <authorList>
            <person name="Coyle N."/>
            <person name="O'Toole C."/>
            <person name="Thomas J.C.L."/>
            <person name="Ryder D."/>
            <person name="Cheslett D."/>
            <person name="Feist S."/>
            <person name="Bean T."/>
            <person name="Joseph A."/>
            <person name="Waina A."/>
            <person name="Feil E."/>
            <person name="Verner-Jeffreys D.W."/>
        </authorList>
    </citation>
    <scope>NUCLEOTIDE SEQUENCE</scope>
    <source>
        <strain evidence="2">S/17/14 A</strain>
    </source>
</reference>
<comment type="caution">
    <text evidence="2">The sequence shown here is derived from an EMBL/GenBank/DDBJ whole genome shotgun (WGS) entry which is preliminary data.</text>
</comment>
<organism evidence="2 3">
    <name type="scientific">Vibrio splendidus</name>
    <dbReference type="NCBI Taxonomy" id="29497"/>
    <lineage>
        <taxon>Bacteria</taxon>
        <taxon>Pseudomonadati</taxon>
        <taxon>Pseudomonadota</taxon>
        <taxon>Gammaproteobacteria</taxon>
        <taxon>Vibrionales</taxon>
        <taxon>Vibrionaceae</taxon>
        <taxon>Vibrio</taxon>
    </lineage>
</organism>
<dbReference type="AlphaFoldDB" id="A0AA43FYK8"/>
<dbReference type="Proteomes" id="UP001159663">
    <property type="component" value="Unassembled WGS sequence"/>
</dbReference>
<protein>
    <submittedName>
        <fullName evidence="2">Glutaredoxin 2</fullName>
    </submittedName>
</protein>
<dbReference type="Gene3D" id="3.40.30.10">
    <property type="entry name" value="Glutaredoxin"/>
    <property type="match status" value="1"/>
</dbReference>
<dbReference type="InterPro" id="IPR036249">
    <property type="entry name" value="Thioredoxin-like_sf"/>
</dbReference>
<name>A0AA43FYK8_VIBSP</name>
<dbReference type="NCBIfam" id="NF007702">
    <property type="entry name" value="PRK10387.1"/>
    <property type="match status" value="1"/>
</dbReference>
<gene>
    <name evidence="2" type="primary">grxB</name>
    <name evidence="2" type="ORF">L8R85_12180</name>
</gene>
<dbReference type="SUPFAM" id="SSF47616">
    <property type="entry name" value="GST C-terminal domain-like"/>
    <property type="match status" value="1"/>
</dbReference>
<dbReference type="InterPro" id="IPR036282">
    <property type="entry name" value="Glutathione-S-Trfase_C_sf"/>
</dbReference>
<dbReference type="Pfam" id="PF04399">
    <property type="entry name" value="Glutaredoxin2_C"/>
    <property type="match status" value="1"/>
</dbReference>
<sequence length="224" mass="25609">MMKLHVFDSCPFCVRVKTVVGLKNIDCEISPMTLGQLPESLEGKLERLTVPVLEQRQHDGKYTVMVESLDIIRYLDQQDEPMLTRYEVSEALNNLLKRLYPISAQLLYPRMPRLNLPELSTPDALSLFVESRKGALSQSIEQALERTEEYLPELKQILEELDSLLDIDVLVSGERKLNIDDIAAFSELRNHTMVAELEMSERMMSFVSFIASRSGMSLYPPISQ</sequence>
<dbReference type="InterPro" id="IPR004045">
    <property type="entry name" value="Glutathione_S-Trfase_N"/>
</dbReference>
<evidence type="ECO:0000313" key="2">
    <source>
        <dbReference type="EMBL" id="MDH5921786.1"/>
    </source>
</evidence>
<proteinExistence type="predicted"/>
<dbReference type="SUPFAM" id="SSF52833">
    <property type="entry name" value="Thioredoxin-like"/>
    <property type="match status" value="1"/>
</dbReference>
<evidence type="ECO:0000259" key="1">
    <source>
        <dbReference type="PROSITE" id="PS50404"/>
    </source>
</evidence>